<protein>
    <submittedName>
        <fullName evidence="4">Filamentous hemagglutinin</fullName>
    </submittedName>
</protein>
<dbReference type="AlphaFoldDB" id="A0A856MUB5"/>
<keyword evidence="5" id="KW-1185">Reference proteome</keyword>
<feature type="domain" description="Filamentous haemagglutinin FhaB/tRNA nuclease CdiA-like TPS" evidence="3">
    <location>
        <begin position="70"/>
        <end position="179"/>
    </location>
</feature>
<dbReference type="EMBL" id="CP030120">
    <property type="protein sequence ID" value="QDL12866.1"/>
    <property type="molecule type" value="Genomic_DNA"/>
</dbReference>
<evidence type="ECO:0000256" key="2">
    <source>
        <dbReference type="SAM" id="Phobius"/>
    </source>
</evidence>
<dbReference type="SUPFAM" id="SSF51126">
    <property type="entry name" value="Pectin lyase-like"/>
    <property type="match status" value="5"/>
</dbReference>
<dbReference type="SMART" id="SM00912">
    <property type="entry name" value="Haemagg_act"/>
    <property type="match status" value="1"/>
</dbReference>
<evidence type="ECO:0000313" key="4">
    <source>
        <dbReference type="EMBL" id="QDL12866.1"/>
    </source>
</evidence>
<dbReference type="KEGG" id="bsen:DP114_34285"/>
<evidence type="ECO:0000256" key="1">
    <source>
        <dbReference type="SAM" id="MobiDB-lite"/>
    </source>
</evidence>
<dbReference type="Proteomes" id="UP000503129">
    <property type="component" value="Plasmid pBOCT2"/>
</dbReference>
<feature type="region of interest" description="Disordered" evidence="1">
    <location>
        <begin position="1157"/>
        <end position="1190"/>
    </location>
</feature>
<organism evidence="4 5">
    <name type="scientific">Brasilonema sennae CENA114</name>
    <dbReference type="NCBI Taxonomy" id="415709"/>
    <lineage>
        <taxon>Bacteria</taxon>
        <taxon>Bacillati</taxon>
        <taxon>Cyanobacteriota</taxon>
        <taxon>Cyanophyceae</taxon>
        <taxon>Nostocales</taxon>
        <taxon>Scytonemataceae</taxon>
        <taxon>Brasilonema</taxon>
        <taxon>Bromeliae group (in: Brasilonema)</taxon>
    </lineage>
</organism>
<dbReference type="InterPro" id="IPR008638">
    <property type="entry name" value="FhaB/CdiA-like_TPS"/>
</dbReference>
<dbReference type="Gene3D" id="2.160.20.10">
    <property type="entry name" value="Single-stranded right-handed beta-helix, Pectin lyase-like"/>
    <property type="match status" value="3"/>
</dbReference>
<feature type="transmembrane region" description="Helical" evidence="2">
    <location>
        <begin position="29"/>
        <end position="51"/>
    </location>
</feature>
<keyword evidence="2" id="KW-1133">Transmembrane helix</keyword>
<sequence length="1237" mass="124467">MWLNQKRVQLQNIPGGCRLLRINALVCKFFLRLGIAPWCALSVAVLLPLVFSADSTIAQELKPVADRTLGAESSVVTPTSPQADRIDGGAIRGANLFHSFSQFNIGEGREAYFANPSGIENILSRVTGSEASRIFGKLGVLGNANLFLINPNGIIFGKNASLDVRGSFVGTTANAIEFGNQGFFSATNPNTPPLLTVNPSAFFFNQIAAAPIQNNSIAPTQTDPAGLNASGLRVPDGKSLLLVGGNVSMDGGQLNANGGRVELGGLAEAGTVALGVNGDNLSLRFPENVARADVSLTNQAGIYVEGAGGGNIAVNARNLEILGGSVLSAGIGQGLGTPETVAGDITLNATGEIKVAGTGSIVSNQVRLGSKGNGGNIAIDSGSFSLQDRAQLNASTYGQGNAGNVTVRAFDTVSLAGNATILSTVAAGGVGKGGNININAATLSLTDGAQLATATREASNTQPAGRGDAGNVNVKVTGAVNIAGEKNGFASGIGSSVQTGAIGNAGNITIDSGSFSLQNGAILEASTFGQGNAGNVTVNALDAISLTDAYIFSRVGSGGVGKGGDININAATLSLTDGAQLQTLTRPASNTQPAGQGDAGNINVKVTGAVDIAREKNGYFSVIVSTVGTGTKGNAGNITIDSGSFSLREGAFLLTSTSGQGNAGNVTVNAKDAVSLAGFTTIFSTVGAGGVGKGGNININAATLSLTDGAQLQTLTDSASNTQPAGRGNAGNVNVKVTGAVDIAGRKNDYFSGIVSGVETGTIGNGGNITINSGSFSLRDGAQLSTSTSGQGDAGNVTVSALDAVSLVRTSILSTVEAGGVGKGGNIDIKAATLSLIDGTQLQTLTREASATQPAGRGDAGNVNVKVTGAVDIAGEKNGFISVISSQVQTGTVGNGGNITIDSSSFSLRDGAQLTAQTLGQGNAGTIKVNATDFVNISSNSSNGNRGLFVSSQSPTGTAGDIIVTSPRVTLDNSGTLNAESTSGNGGNINLNVRDLLLLRRGAQISTTAGNQQNGGDGGNITINAPNGFIVAPPKENSDITANAFTGRGGQVQINAQSIFGIQPRSQLTPQNDITASSELGISGTVQINTPDIDPTKGLVPLTVDVVDVARLVDENVCARTAKSSFTYTGRGGLPPSPNNTLNSDAVWEDWRLTAVPRGNSGSPLGIRGQEGERERGREGEKLQNPNLVNTPTGEIVEAQGWVVNANGDVILVADVPAVTPHKVGSPSLGCQPPIAK</sequence>
<name>A0A856MUB5_9CYAN</name>
<geneLocation type="plasmid" evidence="5">
    <name>pboct2</name>
</geneLocation>
<keyword evidence="2" id="KW-0472">Membrane</keyword>
<reference evidence="4 5" key="1">
    <citation type="submission" date="2018-06" db="EMBL/GenBank/DDBJ databases">
        <title>Comparative genomics of Brasilonema spp. strains.</title>
        <authorList>
            <person name="Alvarenga D.O."/>
            <person name="Fiore M.F."/>
            <person name="Varani A.M."/>
        </authorList>
    </citation>
    <scope>NUCLEOTIDE SEQUENCE [LARGE SCALE GENOMIC DNA]</scope>
    <source>
        <strain evidence="4 5">CENA114</strain>
        <plasmid evidence="5">pboct2</plasmid>
    </source>
</reference>
<dbReference type="InterPro" id="IPR012334">
    <property type="entry name" value="Pectin_lyas_fold"/>
</dbReference>
<keyword evidence="4" id="KW-0614">Plasmid</keyword>
<accession>A0A856MUB5</accession>
<dbReference type="NCBIfam" id="TIGR01901">
    <property type="entry name" value="adhes_NPXG"/>
    <property type="match status" value="1"/>
</dbReference>
<proteinExistence type="predicted"/>
<evidence type="ECO:0000259" key="3">
    <source>
        <dbReference type="SMART" id="SM00912"/>
    </source>
</evidence>
<evidence type="ECO:0000313" key="5">
    <source>
        <dbReference type="Proteomes" id="UP000503129"/>
    </source>
</evidence>
<keyword evidence="2" id="KW-0812">Transmembrane</keyword>
<dbReference type="InterPro" id="IPR011050">
    <property type="entry name" value="Pectin_lyase_fold/virulence"/>
</dbReference>
<gene>
    <name evidence="4" type="ORF">DP114_34285</name>
</gene>
<feature type="compositionally biased region" description="Basic and acidic residues" evidence="1">
    <location>
        <begin position="1170"/>
        <end position="1182"/>
    </location>
</feature>
<dbReference type="Pfam" id="PF05860">
    <property type="entry name" value="TPS"/>
    <property type="match status" value="1"/>
</dbReference>